<dbReference type="InterPro" id="IPR050428">
    <property type="entry name" value="TCS_sensor_his_kinase"/>
</dbReference>
<organism evidence="13 14">
    <name type="scientific">Arthrobacter woluwensis</name>
    <dbReference type="NCBI Taxonomy" id="156980"/>
    <lineage>
        <taxon>Bacteria</taxon>
        <taxon>Bacillati</taxon>
        <taxon>Actinomycetota</taxon>
        <taxon>Actinomycetes</taxon>
        <taxon>Micrococcales</taxon>
        <taxon>Micrococcaceae</taxon>
        <taxon>Arthrobacter</taxon>
    </lineage>
</organism>
<dbReference type="Gene3D" id="1.10.287.130">
    <property type="match status" value="1"/>
</dbReference>
<evidence type="ECO:0000313" key="14">
    <source>
        <dbReference type="Proteomes" id="UP000182652"/>
    </source>
</evidence>
<feature type="transmembrane region" description="Helical" evidence="11">
    <location>
        <begin position="21"/>
        <end position="45"/>
    </location>
</feature>
<proteinExistence type="predicted"/>
<evidence type="ECO:0000256" key="9">
    <source>
        <dbReference type="ARBA" id="ARBA00023012"/>
    </source>
</evidence>
<keyword evidence="7 13" id="KW-0418">Kinase</keyword>
<dbReference type="PANTHER" id="PTHR45436:SF5">
    <property type="entry name" value="SENSOR HISTIDINE KINASE TRCS"/>
    <property type="match status" value="1"/>
</dbReference>
<dbReference type="SUPFAM" id="SSF55874">
    <property type="entry name" value="ATPase domain of HSP90 chaperone/DNA topoisomerase II/histidine kinase"/>
    <property type="match status" value="1"/>
</dbReference>
<dbReference type="PRINTS" id="PR00344">
    <property type="entry name" value="BCTRLSENSOR"/>
</dbReference>
<dbReference type="InterPro" id="IPR004358">
    <property type="entry name" value="Sig_transdc_His_kin-like_C"/>
</dbReference>
<dbReference type="GO" id="GO:0005886">
    <property type="term" value="C:plasma membrane"/>
    <property type="evidence" value="ECO:0007669"/>
    <property type="project" value="UniProtKB-SubCell"/>
</dbReference>
<dbReference type="GO" id="GO:0000155">
    <property type="term" value="F:phosphorelay sensor kinase activity"/>
    <property type="evidence" value="ECO:0007669"/>
    <property type="project" value="InterPro"/>
</dbReference>
<keyword evidence="4" id="KW-0597">Phosphoprotein</keyword>
<dbReference type="Pfam" id="PF00512">
    <property type="entry name" value="HisKA"/>
    <property type="match status" value="1"/>
</dbReference>
<feature type="domain" description="Histidine kinase" evidence="12">
    <location>
        <begin position="113"/>
        <end position="328"/>
    </location>
</feature>
<dbReference type="InterPro" id="IPR036890">
    <property type="entry name" value="HATPase_C_sf"/>
</dbReference>
<accession>A0A1H4P741</accession>
<dbReference type="CDD" id="cd00082">
    <property type="entry name" value="HisKA"/>
    <property type="match status" value="1"/>
</dbReference>
<protein>
    <recommendedName>
        <fullName evidence="3">histidine kinase</fullName>
        <ecNumber evidence="3">2.7.13.3</ecNumber>
    </recommendedName>
</protein>
<keyword evidence="5" id="KW-0808">Transferase</keyword>
<keyword evidence="10 11" id="KW-0472">Membrane</keyword>
<dbReference type="EMBL" id="FNSN01000003">
    <property type="protein sequence ID" value="SEC03209.1"/>
    <property type="molecule type" value="Genomic_DNA"/>
</dbReference>
<evidence type="ECO:0000256" key="11">
    <source>
        <dbReference type="SAM" id="Phobius"/>
    </source>
</evidence>
<dbReference type="PROSITE" id="PS50109">
    <property type="entry name" value="HIS_KIN"/>
    <property type="match status" value="1"/>
</dbReference>
<keyword evidence="9" id="KW-0902">Two-component regulatory system</keyword>
<dbReference type="SMART" id="SM00388">
    <property type="entry name" value="HisKA"/>
    <property type="match status" value="1"/>
</dbReference>
<dbReference type="AlphaFoldDB" id="A0A1H4P741"/>
<dbReference type="InterPro" id="IPR005467">
    <property type="entry name" value="His_kinase_dom"/>
</dbReference>
<dbReference type="Pfam" id="PF02518">
    <property type="entry name" value="HATPase_c"/>
    <property type="match status" value="1"/>
</dbReference>
<keyword evidence="6 11" id="KW-0812">Transmembrane</keyword>
<evidence type="ECO:0000259" key="12">
    <source>
        <dbReference type="PROSITE" id="PS50109"/>
    </source>
</evidence>
<dbReference type="SUPFAM" id="SSF47384">
    <property type="entry name" value="Homodimeric domain of signal transducing histidine kinase"/>
    <property type="match status" value="1"/>
</dbReference>
<feature type="transmembrane region" description="Helical" evidence="11">
    <location>
        <begin position="74"/>
        <end position="93"/>
    </location>
</feature>
<evidence type="ECO:0000256" key="1">
    <source>
        <dbReference type="ARBA" id="ARBA00000085"/>
    </source>
</evidence>
<evidence type="ECO:0000256" key="4">
    <source>
        <dbReference type="ARBA" id="ARBA00022553"/>
    </source>
</evidence>
<evidence type="ECO:0000256" key="6">
    <source>
        <dbReference type="ARBA" id="ARBA00022692"/>
    </source>
</evidence>
<dbReference type="STRING" id="156980.SAMN04489745_1891"/>
<dbReference type="InterPro" id="IPR036097">
    <property type="entry name" value="HisK_dim/P_sf"/>
</dbReference>
<sequence length="334" mass="34805">MTEPRRPGPDQVELRSAALRIALRISAACGALVLCLLAVATVYLVSKAGGPGPDAAEPGAVFVSLDTRDLIRDMILVGLVGVVLAGVIGWFSARSSIRPLSDALARQRRFVQDASHEMRTPLAILDARVQLAQRTSPADSPAGQALAQIRQDTAALTELVDGLLEAATGREAAQDAGPVDVDALAAEVVESAAGLAADRQVTVEHGGLPGATVVIREQSLRRALLALLDNALAHTPDGGRVTVTVGRERDMVTVSVADTGSGISDVDRQRIFERFVRSSSDSVGTGRRGYGIGLALVQEIATQAGGRAELVRTGSDGTVMRLVLPAAKHGRAQP</sequence>
<gene>
    <name evidence="13" type="ORF">SAMN04489745_1891</name>
</gene>
<evidence type="ECO:0000256" key="10">
    <source>
        <dbReference type="ARBA" id="ARBA00023136"/>
    </source>
</evidence>
<evidence type="ECO:0000256" key="2">
    <source>
        <dbReference type="ARBA" id="ARBA00004236"/>
    </source>
</evidence>
<dbReference type="InterPro" id="IPR003594">
    <property type="entry name" value="HATPase_dom"/>
</dbReference>
<dbReference type="RefSeq" id="WP_066212069.1">
    <property type="nucleotide sequence ID" value="NZ_FNSN01000003.1"/>
</dbReference>
<evidence type="ECO:0000256" key="5">
    <source>
        <dbReference type="ARBA" id="ARBA00022679"/>
    </source>
</evidence>
<dbReference type="SMART" id="SM00387">
    <property type="entry name" value="HATPase_c"/>
    <property type="match status" value="1"/>
</dbReference>
<evidence type="ECO:0000313" key="13">
    <source>
        <dbReference type="EMBL" id="SEC03209.1"/>
    </source>
</evidence>
<dbReference type="Proteomes" id="UP000182652">
    <property type="component" value="Unassembled WGS sequence"/>
</dbReference>
<name>A0A1H4P741_9MICC</name>
<dbReference type="EC" id="2.7.13.3" evidence="3"/>
<dbReference type="InterPro" id="IPR003661">
    <property type="entry name" value="HisK_dim/P_dom"/>
</dbReference>
<comment type="subcellular location">
    <subcellularLocation>
        <location evidence="2">Cell membrane</location>
    </subcellularLocation>
</comment>
<keyword evidence="14" id="KW-1185">Reference proteome</keyword>
<evidence type="ECO:0000256" key="8">
    <source>
        <dbReference type="ARBA" id="ARBA00022989"/>
    </source>
</evidence>
<comment type="catalytic activity">
    <reaction evidence="1">
        <text>ATP + protein L-histidine = ADP + protein N-phospho-L-histidine.</text>
        <dbReference type="EC" id="2.7.13.3"/>
    </reaction>
</comment>
<reference evidence="13 14" key="1">
    <citation type="submission" date="2016-10" db="EMBL/GenBank/DDBJ databases">
        <authorList>
            <person name="de Groot N.N."/>
        </authorList>
    </citation>
    <scope>NUCLEOTIDE SEQUENCE [LARGE SCALE GENOMIC DNA]</scope>
    <source>
        <strain evidence="13 14">DSM 10495</strain>
    </source>
</reference>
<keyword evidence="8 11" id="KW-1133">Transmembrane helix</keyword>
<evidence type="ECO:0000256" key="7">
    <source>
        <dbReference type="ARBA" id="ARBA00022777"/>
    </source>
</evidence>
<evidence type="ECO:0000256" key="3">
    <source>
        <dbReference type="ARBA" id="ARBA00012438"/>
    </source>
</evidence>
<dbReference type="Gene3D" id="3.30.565.10">
    <property type="entry name" value="Histidine kinase-like ATPase, C-terminal domain"/>
    <property type="match status" value="1"/>
</dbReference>
<dbReference type="PANTHER" id="PTHR45436">
    <property type="entry name" value="SENSOR HISTIDINE KINASE YKOH"/>
    <property type="match status" value="1"/>
</dbReference>